<keyword evidence="4 6" id="KW-1133">Transmembrane helix</keyword>
<dbReference type="InterPro" id="IPR000175">
    <property type="entry name" value="Na/ntran_symport"/>
</dbReference>
<evidence type="ECO:0000256" key="6">
    <source>
        <dbReference type="SAM" id="Phobius"/>
    </source>
</evidence>
<dbReference type="SUPFAM" id="SSF161070">
    <property type="entry name" value="SNF-like"/>
    <property type="match status" value="1"/>
</dbReference>
<evidence type="ECO:0000313" key="7">
    <source>
        <dbReference type="Proteomes" id="UP000095280"/>
    </source>
</evidence>
<evidence type="ECO:0000256" key="4">
    <source>
        <dbReference type="ARBA" id="ARBA00022989"/>
    </source>
</evidence>
<feature type="transmembrane region" description="Helical" evidence="6">
    <location>
        <begin position="96"/>
        <end position="118"/>
    </location>
</feature>
<organism evidence="7 8">
    <name type="scientific">Macrostomum lignano</name>
    <dbReference type="NCBI Taxonomy" id="282301"/>
    <lineage>
        <taxon>Eukaryota</taxon>
        <taxon>Metazoa</taxon>
        <taxon>Spiralia</taxon>
        <taxon>Lophotrochozoa</taxon>
        <taxon>Platyhelminthes</taxon>
        <taxon>Rhabditophora</taxon>
        <taxon>Macrostomorpha</taxon>
        <taxon>Macrostomida</taxon>
        <taxon>Macrostomidae</taxon>
        <taxon>Macrostomum</taxon>
    </lineage>
</organism>
<feature type="transmembrane region" description="Helical" evidence="6">
    <location>
        <begin position="229"/>
        <end position="249"/>
    </location>
</feature>
<protein>
    <submittedName>
        <fullName evidence="8">Conserved plasma membrane protein</fullName>
    </submittedName>
</protein>
<evidence type="ECO:0000313" key="8">
    <source>
        <dbReference type="WBParaSite" id="maker-unitig_33747-snap-gene-0.2-mRNA-1"/>
    </source>
</evidence>
<dbReference type="GO" id="GO:0016020">
    <property type="term" value="C:membrane"/>
    <property type="evidence" value="ECO:0007669"/>
    <property type="project" value="UniProtKB-SubCell"/>
</dbReference>
<dbReference type="InterPro" id="IPR037272">
    <property type="entry name" value="SNS_sf"/>
</dbReference>
<dbReference type="WBParaSite" id="maker-unitig_33747-snap-gene-0.2-mRNA-1">
    <property type="protein sequence ID" value="maker-unitig_33747-snap-gene-0.2-mRNA-1"/>
    <property type="gene ID" value="maker-unitig_33747-snap-gene-0.2"/>
</dbReference>
<dbReference type="PANTHER" id="PTHR42948:SF1">
    <property type="entry name" value="TRANSPORTER"/>
    <property type="match status" value="1"/>
</dbReference>
<evidence type="ECO:0000256" key="5">
    <source>
        <dbReference type="ARBA" id="ARBA00023136"/>
    </source>
</evidence>
<dbReference type="Proteomes" id="UP000095280">
    <property type="component" value="Unplaced"/>
</dbReference>
<keyword evidence="2" id="KW-0813">Transport</keyword>
<keyword evidence="5 6" id="KW-0472">Membrane</keyword>
<feature type="transmembrane region" description="Helical" evidence="6">
    <location>
        <begin position="130"/>
        <end position="149"/>
    </location>
</feature>
<reference evidence="8" key="1">
    <citation type="submission" date="2016-11" db="UniProtKB">
        <authorList>
            <consortium name="WormBaseParasite"/>
        </authorList>
    </citation>
    <scope>IDENTIFICATION</scope>
</reference>
<dbReference type="PANTHER" id="PTHR42948">
    <property type="entry name" value="TRANSPORTER"/>
    <property type="match status" value="1"/>
</dbReference>
<feature type="transmembrane region" description="Helical" evidence="6">
    <location>
        <begin position="170"/>
        <end position="195"/>
    </location>
</feature>
<accession>A0A1I8FH49</accession>
<name>A0A1I8FH49_9PLAT</name>
<dbReference type="AlphaFoldDB" id="A0A1I8FH49"/>
<evidence type="ECO:0000256" key="3">
    <source>
        <dbReference type="ARBA" id="ARBA00022692"/>
    </source>
</evidence>
<proteinExistence type="predicted"/>
<keyword evidence="3 6" id="KW-0812">Transmembrane</keyword>
<comment type="subcellular location">
    <subcellularLocation>
        <location evidence="1">Membrane</location>
        <topology evidence="1">Multi-pass membrane protein</topology>
    </subcellularLocation>
</comment>
<sequence length="254" mass="28057">KVAQLRRRSRRPFSSSAAIIFSCLGQWLARGIFGVFRELPPAEQRNTGCYYSVVLGWCLYYVFKSVQLSATIGLPSSEPESLAVFQEFAENSSWPILTHFLSILFAAGACVIGGITWIEKANRHGPGANPAALIIVLHLLLVTASRLTATMEFGSCSRLISNGVVRFSMFIPTMNNFVSLLCALTIFSTVFSTLIQTQSHAYLALEIVEIIKPVGSSLHRLDLHLDSRLIRSVSASFGSILCVLFFLCFELRLE</sequence>
<evidence type="ECO:0000256" key="1">
    <source>
        <dbReference type="ARBA" id="ARBA00004141"/>
    </source>
</evidence>
<keyword evidence="7" id="KW-1185">Reference proteome</keyword>
<evidence type="ECO:0000256" key="2">
    <source>
        <dbReference type="ARBA" id="ARBA00022448"/>
    </source>
</evidence>